<proteinExistence type="predicted"/>
<evidence type="ECO:0000313" key="1">
    <source>
        <dbReference type="EMBL" id="JAH77091.1"/>
    </source>
</evidence>
<organism evidence="1">
    <name type="scientific">Anguilla anguilla</name>
    <name type="common">European freshwater eel</name>
    <name type="synonym">Muraena anguilla</name>
    <dbReference type="NCBI Taxonomy" id="7936"/>
    <lineage>
        <taxon>Eukaryota</taxon>
        <taxon>Metazoa</taxon>
        <taxon>Chordata</taxon>
        <taxon>Craniata</taxon>
        <taxon>Vertebrata</taxon>
        <taxon>Euteleostomi</taxon>
        <taxon>Actinopterygii</taxon>
        <taxon>Neopterygii</taxon>
        <taxon>Teleostei</taxon>
        <taxon>Anguilliformes</taxon>
        <taxon>Anguillidae</taxon>
        <taxon>Anguilla</taxon>
    </lineage>
</organism>
<dbReference type="EMBL" id="GBXM01031486">
    <property type="protein sequence ID" value="JAH77091.1"/>
    <property type="molecule type" value="Transcribed_RNA"/>
</dbReference>
<name>A0A0E9VGF2_ANGAN</name>
<dbReference type="AlphaFoldDB" id="A0A0E9VGF2"/>
<reference evidence="1" key="2">
    <citation type="journal article" date="2015" name="Fish Shellfish Immunol.">
        <title>Early steps in the European eel (Anguilla anguilla)-Vibrio vulnificus interaction in the gills: Role of the RtxA13 toxin.</title>
        <authorList>
            <person name="Callol A."/>
            <person name="Pajuelo D."/>
            <person name="Ebbesson L."/>
            <person name="Teles M."/>
            <person name="MacKenzie S."/>
            <person name="Amaro C."/>
        </authorList>
    </citation>
    <scope>NUCLEOTIDE SEQUENCE</scope>
</reference>
<protein>
    <submittedName>
        <fullName evidence="1">Uncharacterized protein</fullName>
    </submittedName>
</protein>
<reference evidence="1" key="1">
    <citation type="submission" date="2014-11" db="EMBL/GenBank/DDBJ databases">
        <authorList>
            <person name="Amaro Gonzalez C."/>
        </authorList>
    </citation>
    <scope>NUCLEOTIDE SEQUENCE</scope>
</reference>
<accession>A0A0E9VGF2</accession>
<sequence>MTLCCTSSFAWPMWFFSRTPKKKEEKESGCGIQKFSNVLKLQVCTLQF</sequence>